<evidence type="ECO:0000313" key="3">
    <source>
        <dbReference type="Proteomes" id="UP000597762"/>
    </source>
</evidence>
<keyword evidence="1" id="KW-1133">Transmembrane helix</keyword>
<reference evidence="2" key="1">
    <citation type="submission" date="2021-01" db="EMBL/GenBank/DDBJ databases">
        <authorList>
            <person name="Li R."/>
            <person name="Bekaert M."/>
        </authorList>
    </citation>
    <scope>NUCLEOTIDE SEQUENCE</scope>
    <source>
        <strain evidence="2">Farmed</strain>
    </source>
</reference>
<organism evidence="2 3">
    <name type="scientific">Acanthosepion pharaonis</name>
    <name type="common">Pharaoh cuttlefish</name>
    <name type="synonym">Sepia pharaonis</name>
    <dbReference type="NCBI Taxonomy" id="158019"/>
    <lineage>
        <taxon>Eukaryota</taxon>
        <taxon>Metazoa</taxon>
        <taxon>Spiralia</taxon>
        <taxon>Lophotrochozoa</taxon>
        <taxon>Mollusca</taxon>
        <taxon>Cephalopoda</taxon>
        <taxon>Coleoidea</taxon>
        <taxon>Decapodiformes</taxon>
        <taxon>Sepiida</taxon>
        <taxon>Sepiina</taxon>
        <taxon>Sepiidae</taxon>
        <taxon>Acanthosepion</taxon>
    </lineage>
</organism>
<dbReference type="Proteomes" id="UP000597762">
    <property type="component" value="Unassembled WGS sequence"/>
</dbReference>
<feature type="transmembrane region" description="Helical" evidence="1">
    <location>
        <begin position="12"/>
        <end position="32"/>
    </location>
</feature>
<sequence>MAFQDFDVKHFFLSFFLSLSLFFSFFLSFFLAESNFLSESPLGRSVPFLSTDPVRHFFVCLPKPLFHRDLSNAFSSLPVLRHIFHGGKDNVSSFEISLGGILNQLGRHSNARAPTYMSVHSRSILISLSLSLSLYFSISFSLFLSLFFLSLILSLSLSHSLSHSLSLYISS</sequence>
<comment type="caution">
    <text evidence="2">The sequence shown here is derived from an EMBL/GenBank/DDBJ whole genome shotgun (WGS) entry which is preliminary data.</text>
</comment>
<name>A0A812AUT7_ACAPH</name>
<evidence type="ECO:0000313" key="2">
    <source>
        <dbReference type="EMBL" id="CAE1158491.1"/>
    </source>
</evidence>
<keyword evidence="1" id="KW-0812">Transmembrane</keyword>
<protein>
    <submittedName>
        <fullName evidence="2">Uncharacterized protein</fullName>
    </submittedName>
</protein>
<evidence type="ECO:0000256" key="1">
    <source>
        <dbReference type="SAM" id="Phobius"/>
    </source>
</evidence>
<accession>A0A812AUT7</accession>
<keyword evidence="1" id="KW-0472">Membrane</keyword>
<proteinExistence type="predicted"/>
<dbReference type="AlphaFoldDB" id="A0A812AUT7"/>
<feature type="transmembrane region" description="Helical" evidence="1">
    <location>
        <begin position="132"/>
        <end position="157"/>
    </location>
</feature>
<gene>
    <name evidence="2" type="ORF">SPHA_5603</name>
</gene>
<dbReference type="EMBL" id="CAHIKZ030000184">
    <property type="protein sequence ID" value="CAE1158491.1"/>
    <property type="molecule type" value="Genomic_DNA"/>
</dbReference>
<keyword evidence="3" id="KW-1185">Reference proteome</keyword>